<evidence type="ECO:0000256" key="2">
    <source>
        <dbReference type="SAM" id="MobiDB-lite"/>
    </source>
</evidence>
<feature type="compositionally biased region" description="Basic and acidic residues" evidence="2">
    <location>
        <begin position="214"/>
        <end position="226"/>
    </location>
</feature>
<dbReference type="STRING" id="983964.A0A2T4AJS8"/>
<dbReference type="GO" id="GO:0005829">
    <property type="term" value="C:cytosol"/>
    <property type="evidence" value="ECO:0007669"/>
    <property type="project" value="TreeGrafter"/>
</dbReference>
<evidence type="ECO:0000313" key="5">
    <source>
        <dbReference type="Proteomes" id="UP000241690"/>
    </source>
</evidence>
<gene>
    <name evidence="4" type="ORF">M431DRAFT_79802</name>
</gene>
<feature type="domain" description="CS" evidence="3">
    <location>
        <begin position="1"/>
        <end position="95"/>
    </location>
</feature>
<dbReference type="PROSITE" id="PS51203">
    <property type="entry name" value="CS"/>
    <property type="match status" value="1"/>
</dbReference>
<dbReference type="Gene3D" id="2.60.40.790">
    <property type="match status" value="1"/>
</dbReference>
<dbReference type="InterPro" id="IPR008978">
    <property type="entry name" value="HSP20-like_chaperone"/>
</dbReference>
<reference evidence="4 5" key="1">
    <citation type="submission" date="2016-07" db="EMBL/GenBank/DDBJ databases">
        <title>Multiple horizontal gene transfer events from other fungi enriched the ability of initially mycotrophic Trichoderma (Ascomycota) to feed on dead plant biomass.</title>
        <authorList>
            <consortium name="DOE Joint Genome Institute"/>
            <person name="Aerts A."/>
            <person name="Atanasova L."/>
            <person name="Chenthamara K."/>
            <person name="Zhang J."/>
            <person name="Grujic M."/>
            <person name="Henrissat B."/>
            <person name="Kuo A."/>
            <person name="Salamov A."/>
            <person name="Lipzen A."/>
            <person name="Labutti K."/>
            <person name="Barry K."/>
            <person name="Miao Y."/>
            <person name="Rahimi M.J."/>
            <person name="Shen Q."/>
            <person name="Grigoriev I.V."/>
            <person name="Kubicek C.P."/>
            <person name="Druzhinina I.S."/>
        </authorList>
    </citation>
    <scope>NUCLEOTIDE SEQUENCE [LARGE SCALE GENOMIC DNA]</scope>
    <source>
        <strain evidence="4 5">CBS 226.95</strain>
    </source>
</reference>
<dbReference type="EMBL" id="KZ679677">
    <property type="protein sequence ID" value="PTB57335.1"/>
    <property type="molecule type" value="Genomic_DNA"/>
</dbReference>
<evidence type="ECO:0000259" key="3">
    <source>
        <dbReference type="PROSITE" id="PS51203"/>
    </source>
</evidence>
<dbReference type="CDD" id="cd06465">
    <property type="entry name" value="p23_hB-ind1_like"/>
    <property type="match status" value="1"/>
</dbReference>
<feature type="non-terminal residue" evidence="4">
    <location>
        <position position="1"/>
    </location>
</feature>
<protein>
    <recommendedName>
        <fullName evidence="3">CS domain-containing protein</fullName>
    </recommendedName>
</protein>
<proteinExistence type="inferred from homology"/>
<accession>A0A2T4AJS8</accession>
<dbReference type="RefSeq" id="XP_024777012.1">
    <property type="nucleotide sequence ID" value="XM_024922862.1"/>
</dbReference>
<feature type="compositionally biased region" description="Acidic residues" evidence="2">
    <location>
        <begin position="198"/>
        <end position="213"/>
    </location>
</feature>
<dbReference type="FunFam" id="2.60.40.790:FF:000013">
    <property type="entry name" value="Very-long-chain (3R)-3-hydroxyacyl-CoA dehydratase"/>
    <property type="match status" value="1"/>
</dbReference>
<dbReference type="GO" id="GO:0005634">
    <property type="term" value="C:nucleus"/>
    <property type="evidence" value="ECO:0007669"/>
    <property type="project" value="TreeGrafter"/>
</dbReference>
<keyword evidence="5" id="KW-1185">Reference proteome</keyword>
<evidence type="ECO:0000256" key="1">
    <source>
        <dbReference type="ARBA" id="ARBA00025733"/>
    </source>
</evidence>
<sequence length="226" mass="24904">VLWAQRSSVADATKNFIYLTISVPDVPKEDLQLDLKPTGVTFTGTSSTLKKKYHVELELYAEIDPAESRVNHTAKNIEMKLQKKELKEEYWPRLLKVAQKLHFLKTDFDKWVDEDEQNEAADEDMAKFGDMGDTTLLDHPLYSRLCNRSKANYSCSLGGDFGGIDFSKLGGGAGGMPDMSGMGLEGMPDLSSSGVPESDSEDEDEDMPGLEGDEEKKAEGEAAPKA</sequence>
<dbReference type="GO" id="GO:0051879">
    <property type="term" value="F:Hsp90 protein binding"/>
    <property type="evidence" value="ECO:0007669"/>
    <property type="project" value="InterPro"/>
</dbReference>
<feature type="region of interest" description="Disordered" evidence="2">
    <location>
        <begin position="177"/>
        <end position="226"/>
    </location>
</feature>
<dbReference type="PANTHER" id="PTHR22932">
    <property type="entry name" value="TELOMERASE-BINDING PROTEIN P23 HSP90 CO-CHAPERONE"/>
    <property type="match status" value="1"/>
</dbReference>
<name>A0A2T4AJS8_TRIHA</name>
<dbReference type="SUPFAM" id="SSF49764">
    <property type="entry name" value="HSP20-like chaperones"/>
    <property type="match status" value="1"/>
</dbReference>
<dbReference type="InterPro" id="IPR045250">
    <property type="entry name" value="p23-like"/>
</dbReference>
<dbReference type="GeneID" id="36631445"/>
<dbReference type="PANTHER" id="PTHR22932:SF1">
    <property type="entry name" value="CO-CHAPERONE PROTEIN DAF-41"/>
    <property type="match status" value="1"/>
</dbReference>
<organism evidence="4 5">
    <name type="scientific">Trichoderma harzianum CBS 226.95</name>
    <dbReference type="NCBI Taxonomy" id="983964"/>
    <lineage>
        <taxon>Eukaryota</taxon>
        <taxon>Fungi</taxon>
        <taxon>Dikarya</taxon>
        <taxon>Ascomycota</taxon>
        <taxon>Pezizomycotina</taxon>
        <taxon>Sordariomycetes</taxon>
        <taxon>Hypocreomycetidae</taxon>
        <taxon>Hypocreales</taxon>
        <taxon>Hypocreaceae</taxon>
        <taxon>Trichoderma</taxon>
    </lineage>
</organism>
<comment type="similarity">
    <text evidence="1">Belongs to the p23/wos2 family.</text>
</comment>
<evidence type="ECO:0000313" key="4">
    <source>
        <dbReference type="EMBL" id="PTB57335.1"/>
    </source>
</evidence>
<dbReference type="InterPro" id="IPR007052">
    <property type="entry name" value="CS_dom"/>
</dbReference>
<dbReference type="GO" id="GO:0051131">
    <property type="term" value="P:chaperone-mediated protein complex assembly"/>
    <property type="evidence" value="ECO:0007669"/>
    <property type="project" value="TreeGrafter"/>
</dbReference>
<dbReference type="GO" id="GO:0006457">
    <property type="term" value="P:protein folding"/>
    <property type="evidence" value="ECO:0007669"/>
    <property type="project" value="TreeGrafter"/>
</dbReference>
<dbReference type="AlphaFoldDB" id="A0A2T4AJS8"/>
<dbReference type="GO" id="GO:0051087">
    <property type="term" value="F:protein-folding chaperone binding"/>
    <property type="evidence" value="ECO:0007669"/>
    <property type="project" value="TreeGrafter"/>
</dbReference>
<dbReference type="Pfam" id="PF04969">
    <property type="entry name" value="CS"/>
    <property type="match status" value="1"/>
</dbReference>
<dbReference type="Proteomes" id="UP000241690">
    <property type="component" value="Unassembled WGS sequence"/>
</dbReference>